<sequence>MVSPMEHTTTDEDRDGQSPSEDVAAQPDLDAELAKVEDRWRRAVADLDNLRKRYVRELERERAAERSRVAAAWLPVVDNLERAIAHTGDRSDAIVEGVRSILDEGLQVLERLGYPRDEESGVPFDPQRHEVVGLVAHADEAPGTVVEVRRPGYGRGADQLRPASVVVSRPKE</sequence>
<comment type="similarity">
    <text evidence="1 3 4">Belongs to the GrpE family.</text>
</comment>
<feature type="region of interest" description="Disordered" evidence="6">
    <location>
        <begin position="153"/>
        <end position="172"/>
    </location>
</feature>
<dbReference type="InterPro" id="IPR009012">
    <property type="entry name" value="GrpE_head"/>
</dbReference>
<dbReference type="GO" id="GO:0051087">
    <property type="term" value="F:protein-folding chaperone binding"/>
    <property type="evidence" value="ECO:0007669"/>
    <property type="project" value="InterPro"/>
</dbReference>
<dbReference type="Gene3D" id="2.30.22.10">
    <property type="entry name" value="Head domain of nucleotide exchange factor GrpE"/>
    <property type="match status" value="1"/>
</dbReference>
<dbReference type="KEGG" id="mmag:MMAD_01640"/>
<evidence type="ECO:0000313" key="7">
    <source>
        <dbReference type="EMBL" id="BBZ25869.1"/>
    </source>
</evidence>
<dbReference type="AlphaFoldDB" id="A0A7I7X7P0"/>
<accession>A0A7I7X7P0</accession>
<evidence type="ECO:0000256" key="4">
    <source>
        <dbReference type="RuleBase" id="RU004478"/>
    </source>
</evidence>
<dbReference type="PANTHER" id="PTHR21237:SF23">
    <property type="entry name" value="GRPE PROTEIN HOMOLOG, MITOCHONDRIAL"/>
    <property type="match status" value="1"/>
</dbReference>
<feature type="coiled-coil region" evidence="5">
    <location>
        <begin position="33"/>
        <end position="67"/>
    </location>
</feature>
<keyword evidence="3" id="KW-0963">Cytoplasm</keyword>
<gene>
    <name evidence="7" type="primary">grpE_1</name>
    <name evidence="3" type="synonym">grpE</name>
    <name evidence="7" type="ORF">MMAD_01640</name>
</gene>
<comment type="subunit">
    <text evidence="3">Homodimer.</text>
</comment>
<dbReference type="EMBL" id="AP022610">
    <property type="protein sequence ID" value="BBZ25869.1"/>
    <property type="molecule type" value="Genomic_DNA"/>
</dbReference>
<dbReference type="GO" id="GO:0051082">
    <property type="term" value="F:unfolded protein binding"/>
    <property type="evidence" value="ECO:0007669"/>
    <property type="project" value="TreeGrafter"/>
</dbReference>
<evidence type="ECO:0000256" key="1">
    <source>
        <dbReference type="ARBA" id="ARBA00009054"/>
    </source>
</evidence>
<name>A0A7I7X7P0_9MYCO</name>
<feature type="region of interest" description="Disordered" evidence="6">
    <location>
        <begin position="1"/>
        <end position="30"/>
    </location>
</feature>
<dbReference type="Proteomes" id="UP000466517">
    <property type="component" value="Chromosome"/>
</dbReference>
<dbReference type="GO" id="GO:0006457">
    <property type="term" value="P:protein folding"/>
    <property type="evidence" value="ECO:0007669"/>
    <property type="project" value="InterPro"/>
</dbReference>
<dbReference type="CDD" id="cd00446">
    <property type="entry name" value="GrpE"/>
    <property type="match status" value="1"/>
</dbReference>
<reference evidence="7 8" key="1">
    <citation type="journal article" date="2019" name="Emerg. Microbes Infect.">
        <title>Comprehensive subspecies identification of 175 nontuberculous mycobacteria species based on 7547 genomic profiles.</title>
        <authorList>
            <person name="Matsumoto Y."/>
            <person name="Kinjo T."/>
            <person name="Motooka D."/>
            <person name="Nabeya D."/>
            <person name="Jung N."/>
            <person name="Uechi K."/>
            <person name="Horii T."/>
            <person name="Iida T."/>
            <person name="Fujita J."/>
            <person name="Nakamura S."/>
        </authorList>
    </citation>
    <scope>NUCLEOTIDE SEQUENCE [LARGE SCALE GENOMIC DNA]</scope>
    <source>
        <strain evidence="7 8">JCM 13574</strain>
    </source>
</reference>
<dbReference type="HAMAP" id="MF_01151">
    <property type="entry name" value="GrpE"/>
    <property type="match status" value="1"/>
</dbReference>
<keyword evidence="3" id="KW-0346">Stress response</keyword>
<evidence type="ECO:0000313" key="8">
    <source>
        <dbReference type="Proteomes" id="UP000466517"/>
    </source>
</evidence>
<evidence type="ECO:0000256" key="3">
    <source>
        <dbReference type="HAMAP-Rule" id="MF_01151"/>
    </source>
</evidence>
<organism evidence="7 8">
    <name type="scientific">Mycolicibacterium madagascariense</name>
    <dbReference type="NCBI Taxonomy" id="212765"/>
    <lineage>
        <taxon>Bacteria</taxon>
        <taxon>Bacillati</taxon>
        <taxon>Actinomycetota</taxon>
        <taxon>Actinomycetes</taxon>
        <taxon>Mycobacteriales</taxon>
        <taxon>Mycobacteriaceae</taxon>
        <taxon>Mycolicibacterium</taxon>
    </lineage>
</organism>
<dbReference type="InterPro" id="IPR013805">
    <property type="entry name" value="GrpE_CC"/>
</dbReference>
<dbReference type="Pfam" id="PF01025">
    <property type="entry name" value="GrpE"/>
    <property type="match status" value="1"/>
</dbReference>
<keyword evidence="8" id="KW-1185">Reference proteome</keyword>
<comment type="function">
    <text evidence="3">Participates actively in the response to hyperosmotic and heat shock by preventing the aggregation of stress-denatured proteins, in association with DnaK and GrpE. It is the nucleotide exchange factor for DnaK and may function as a thermosensor. Unfolded proteins bind initially to DnaJ; upon interaction with the DnaJ-bound protein, DnaK hydrolyzes its bound ATP, resulting in the formation of a stable complex. GrpE releases ADP from DnaK; ATP binding to DnaK triggers the release of the substrate protein, thus completing the reaction cycle. Several rounds of ATP-dependent interactions between DnaJ, DnaK and GrpE are required for fully efficient folding.</text>
</comment>
<keyword evidence="2 3" id="KW-0143">Chaperone</keyword>
<protein>
    <recommendedName>
        <fullName evidence="3">Protein GrpE</fullName>
    </recommendedName>
    <alternativeName>
        <fullName evidence="3">HSP-70 cofactor</fullName>
    </alternativeName>
</protein>
<dbReference type="PRINTS" id="PR00773">
    <property type="entry name" value="GRPEPROTEIN"/>
</dbReference>
<comment type="subcellular location">
    <subcellularLocation>
        <location evidence="3">Cytoplasm</location>
    </subcellularLocation>
</comment>
<dbReference type="GO" id="GO:0000774">
    <property type="term" value="F:adenyl-nucleotide exchange factor activity"/>
    <property type="evidence" value="ECO:0007669"/>
    <property type="project" value="InterPro"/>
</dbReference>
<dbReference type="Gene3D" id="3.90.20.20">
    <property type="match status" value="1"/>
</dbReference>
<dbReference type="SUPFAM" id="SSF51064">
    <property type="entry name" value="Head domain of nucleotide exchange factor GrpE"/>
    <property type="match status" value="1"/>
</dbReference>
<proteinExistence type="inferred from homology"/>
<dbReference type="PANTHER" id="PTHR21237">
    <property type="entry name" value="GRPE PROTEIN"/>
    <property type="match status" value="1"/>
</dbReference>
<dbReference type="InterPro" id="IPR000740">
    <property type="entry name" value="GrpE"/>
</dbReference>
<dbReference type="GO" id="GO:0042803">
    <property type="term" value="F:protein homodimerization activity"/>
    <property type="evidence" value="ECO:0007669"/>
    <property type="project" value="InterPro"/>
</dbReference>
<dbReference type="SUPFAM" id="SSF58014">
    <property type="entry name" value="Coiled-coil domain of nucleotide exchange factor GrpE"/>
    <property type="match status" value="1"/>
</dbReference>
<keyword evidence="5" id="KW-0175">Coiled coil</keyword>
<dbReference type="GO" id="GO:0005737">
    <property type="term" value="C:cytoplasm"/>
    <property type="evidence" value="ECO:0007669"/>
    <property type="project" value="UniProtKB-SubCell"/>
</dbReference>
<evidence type="ECO:0000256" key="6">
    <source>
        <dbReference type="SAM" id="MobiDB-lite"/>
    </source>
</evidence>
<evidence type="ECO:0000256" key="2">
    <source>
        <dbReference type="ARBA" id="ARBA00023186"/>
    </source>
</evidence>
<evidence type="ECO:0000256" key="5">
    <source>
        <dbReference type="SAM" id="Coils"/>
    </source>
</evidence>